<dbReference type="RefSeq" id="WP_163384175.1">
    <property type="nucleotide sequence ID" value="NZ_JAUFQS010000004.1"/>
</dbReference>
<keyword evidence="2" id="KW-1185">Reference proteome</keyword>
<reference evidence="2" key="1">
    <citation type="journal article" date="2019" name="Int. J. Syst. Evol. Microbiol.">
        <title>The Global Catalogue of Microorganisms (GCM) 10K type strain sequencing project: providing services to taxonomists for standard genome sequencing and annotation.</title>
        <authorList>
            <consortium name="The Broad Institute Genomics Platform"/>
            <consortium name="The Broad Institute Genome Sequencing Center for Infectious Disease"/>
            <person name="Wu L."/>
            <person name="Ma J."/>
        </authorList>
    </citation>
    <scope>NUCLEOTIDE SEQUENCE [LARGE SCALE GENOMIC DNA]</scope>
    <source>
        <strain evidence="2">CECT 7706</strain>
    </source>
</reference>
<sequence length="131" mass="15175">MKKDIEFHPVTGVKMAIVRENDADEWSAYLINNNLIELTTLLITSRAYGKIEGIEKKSSVLRHMVERLEPTSFARIEGIDPDLFALTNEFWISYYIVDQIFDKKFIFVSGSIQEKHMSYIPELDLHGIVHT</sequence>
<organism evidence="1 2">
    <name type="scientific">Cyclobacterium jeungdonense</name>
    <dbReference type="NCBI Taxonomy" id="708087"/>
    <lineage>
        <taxon>Bacteria</taxon>
        <taxon>Pseudomonadati</taxon>
        <taxon>Bacteroidota</taxon>
        <taxon>Cytophagia</taxon>
        <taxon>Cytophagales</taxon>
        <taxon>Cyclobacteriaceae</taxon>
        <taxon>Cyclobacterium</taxon>
    </lineage>
</organism>
<evidence type="ECO:0000313" key="1">
    <source>
        <dbReference type="EMBL" id="MDN3687296.1"/>
    </source>
</evidence>
<evidence type="ECO:0000313" key="2">
    <source>
        <dbReference type="Proteomes" id="UP001236663"/>
    </source>
</evidence>
<gene>
    <name evidence="1" type="ORF">QWZ15_05625</name>
</gene>
<dbReference type="Proteomes" id="UP001236663">
    <property type="component" value="Unassembled WGS sequence"/>
</dbReference>
<name>A0ABT8C3L6_9BACT</name>
<comment type="caution">
    <text evidence="1">The sequence shown here is derived from an EMBL/GenBank/DDBJ whole genome shotgun (WGS) entry which is preliminary data.</text>
</comment>
<proteinExistence type="predicted"/>
<protein>
    <submittedName>
        <fullName evidence="1">Uncharacterized protein</fullName>
    </submittedName>
</protein>
<accession>A0ABT8C3L6</accession>
<dbReference type="EMBL" id="JAUFQS010000004">
    <property type="protein sequence ID" value="MDN3687296.1"/>
    <property type="molecule type" value="Genomic_DNA"/>
</dbReference>